<evidence type="ECO:0000256" key="1">
    <source>
        <dbReference type="SAM" id="MobiDB-lite"/>
    </source>
</evidence>
<evidence type="ECO:0000313" key="3">
    <source>
        <dbReference type="Proteomes" id="UP000323506"/>
    </source>
</evidence>
<accession>A0A5D2CSY7</accession>
<dbReference type="EMBL" id="CM017705">
    <property type="protein sequence ID" value="TYG71730.1"/>
    <property type="molecule type" value="Genomic_DNA"/>
</dbReference>
<keyword evidence="3" id="KW-1185">Reference proteome</keyword>
<protein>
    <submittedName>
        <fullName evidence="2">Uncharacterized protein</fullName>
    </submittedName>
</protein>
<dbReference type="AlphaFoldDB" id="A0A5D2CSY7"/>
<reference evidence="2 3" key="1">
    <citation type="submission" date="2019-06" db="EMBL/GenBank/DDBJ databases">
        <title>WGS assembly of Gossypium darwinii.</title>
        <authorList>
            <person name="Chen Z.J."/>
            <person name="Sreedasyam A."/>
            <person name="Ando A."/>
            <person name="Song Q."/>
            <person name="De L."/>
            <person name="Hulse-Kemp A."/>
            <person name="Ding M."/>
            <person name="Ye W."/>
            <person name="Kirkbride R."/>
            <person name="Jenkins J."/>
            <person name="Plott C."/>
            <person name="Lovell J."/>
            <person name="Lin Y.-M."/>
            <person name="Vaughn R."/>
            <person name="Liu B."/>
            <person name="Li W."/>
            <person name="Simpson S."/>
            <person name="Scheffler B."/>
            <person name="Saski C."/>
            <person name="Grover C."/>
            <person name="Hu G."/>
            <person name="Conover J."/>
            <person name="Carlson J."/>
            <person name="Shu S."/>
            <person name="Boston L."/>
            <person name="Williams M."/>
            <person name="Peterson D."/>
            <person name="Mcgee K."/>
            <person name="Jones D."/>
            <person name="Wendel J."/>
            <person name="Stelly D."/>
            <person name="Grimwood J."/>
            <person name="Schmutz J."/>
        </authorList>
    </citation>
    <scope>NUCLEOTIDE SEQUENCE [LARGE SCALE GENOMIC DNA]</scope>
    <source>
        <strain evidence="2">1808015.09</strain>
    </source>
</reference>
<sequence length="166" mass="18760">MADEPTGNTESQNLPGESSGSNFEQVPTSDYVRDKNGRLRPGQGLYRPKEGSSTGELLYLDCTINKLNIVQNWYNRMLLALTLNKELSETDGLSYYNFVLYKTTGNVHRYLISRNNHIGAFDNAQVLRETTRDILQEFCGIKWVPGQAIAEMTNKDVAKHVLTNIQ</sequence>
<organism evidence="2 3">
    <name type="scientific">Gossypium darwinii</name>
    <name type="common">Darwin's cotton</name>
    <name type="synonym">Gossypium barbadense var. darwinii</name>
    <dbReference type="NCBI Taxonomy" id="34276"/>
    <lineage>
        <taxon>Eukaryota</taxon>
        <taxon>Viridiplantae</taxon>
        <taxon>Streptophyta</taxon>
        <taxon>Embryophyta</taxon>
        <taxon>Tracheophyta</taxon>
        <taxon>Spermatophyta</taxon>
        <taxon>Magnoliopsida</taxon>
        <taxon>eudicotyledons</taxon>
        <taxon>Gunneridae</taxon>
        <taxon>Pentapetalae</taxon>
        <taxon>rosids</taxon>
        <taxon>malvids</taxon>
        <taxon>Malvales</taxon>
        <taxon>Malvaceae</taxon>
        <taxon>Malvoideae</taxon>
        <taxon>Gossypium</taxon>
    </lineage>
</organism>
<name>A0A5D2CSY7_GOSDA</name>
<dbReference type="Proteomes" id="UP000323506">
    <property type="component" value="Chromosome D05"/>
</dbReference>
<proteinExistence type="predicted"/>
<feature type="compositionally biased region" description="Polar residues" evidence="1">
    <location>
        <begin position="1"/>
        <end position="28"/>
    </location>
</feature>
<feature type="region of interest" description="Disordered" evidence="1">
    <location>
        <begin position="1"/>
        <end position="52"/>
    </location>
</feature>
<evidence type="ECO:0000313" key="2">
    <source>
        <dbReference type="EMBL" id="TYG71730.1"/>
    </source>
</evidence>
<gene>
    <name evidence="2" type="ORF">ES288_D05G421500v1</name>
</gene>